<evidence type="ECO:0000313" key="5">
    <source>
        <dbReference type="EnsemblMetazoa" id="HelroP185073"/>
    </source>
</evidence>
<feature type="region of interest" description="Disordered" evidence="2">
    <location>
        <begin position="556"/>
        <end position="590"/>
    </location>
</feature>
<dbReference type="Gene3D" id="3.40.225.10">
    <property type="entry name" value="Class II aldolase/adducin N-terminal domain"/>
    <property type="match status" value="1"/>
</dbReference>
<dbReference type="EMBL" id="AMQM01001363">
    <property type="status" value="NOT_ANNOTATED_CDS"/>
    <property type="molecule type" value="Genomic_DNA"/>
</dbReference>
<dbReference type="HOGENOM" id="CLU_006033_9_1_1"/>
<dbReference type="GO" id="GO:0005856">
    <property type="term" value="C:cytoskeleton"/>
    <property type="evidence" value="ECO:0000318"/>
    <property type="project" value="GO_Central"/>
</dbReference>
<sequence>MTGVKSGQKFIDTIDVNSPEYVREQYRPVEVKQDVRQMAERKRVNEILKSRQFRDELEDVVVEKSKCSSPSKASIIALQQASELLLPQARLQHGAVFGRIETPIIPINDLAEDATTVNLEKGERLLRCKLTCCYRLIDQYHWSQSPHPTYISAKVNENDFLISPGAVPAGILSAKQLIKLNQEGHSISGSSGVDSITSTLHAAAYLAEERVKSVLLLRSNTAVMMGSLDTGLLPLSHDAIILGKVPTVTLNDQQEVTEQLADVFKVANKAVLLKGIGALVFGESIEEVFMDGKKLMATIDVQLRTAPLGLDNLVLPSEEVQKKIVQLALKKQRKNEIEFEALMRHLENAGHKTGYPFREILFRKVENKANKVNSEVELPPTSVSIGYLEEDDDRPRQCRPSGKFTEWLNSPMAYLKEEVEVPTCTPQNKKITRWVPDSSPAGTLIKIDNPNQFVPVGTDPNEVKAKVKQIRREYYDENITSGPQSKILTGLTWEEAQKIKSGNVSSDTVITVGAASRGIIQKGHQNQGSLYRTYYAPNPFDSMTEEEVQAYKLEVDKKSGKSSTGVTTESSMVQYDDDEDNIVPGPDGQLISTDERLQQIKQHQQHPPPVDTPQVVPTATTTTAAAAAVPTAPVHVNGETIEKPLKSPTSPTKSTSSGDATAPEVLSGNDDKGESDSGADKKKKKKGFRMPSFSSKKKDKKDK</sequence>
<organism evidence="5 6">
    <name type="scientific">Helobdella robusta</name>
    <name type="common">Californian leech</name>
    <dbReference type="NCBI Taxonomy" id="6412"/>
    <lineage>
        <taxon>Eukaryota</taxon>
        <taxon>Metazoa</taxon>
        <taxon>Spiralia</taxon>
        <taxon>Lophotrochozoa</taxon>
        <taxon>Annelida</taxon>
        <taxon>Clitellata</taxon>
        <taxon>Hirudinea</taxon>
        <taxon>Rhynchobdellida</taxon>
        <taxon>Glossiphoniidae</taxon>
        <taxon>Helobdella</taxon>
    </lineage>
</organism>
<feature type="compositionally biased region" description="Basic and acidic residues" evidence="2">
    <location>
        <begin position="669"/>
        <end position="680"/>
    </location>
</feature>
<dbReference type="GO" id="GO:0014069">
    <property type="term" value="C:postsynaptic density"/>
    <property type="evidence" value="ECO:0000318"/>
    <property type="project" value="GO_Central"/>
</dbReference>
<dbReference type="SUPFAM" id="SSF53639">
    <property type="entry name" value="AraD/HMP-PK domain-like"/>
    <property type="match status" value="1"/>
</dbReference>
<reference evidence="4 6" key="2">
    <citation type="journal article" date="2013" name="Nature">
        <title>Insights into bilaterian evolution from three spiralian genomes.</title>
        <authorList>
            <person name="Simakov O."/>
            <person name="Marletaz F."/>
            <person name="Cho S.J."/>
            <person name="Edsinger-Gonzales E."/>
            <person name="Havlak P."/>
            <person name="Hellsten U."/>
            <person name="Kuo D.H."/>
            <person name="Larsson T."/>
            <person name="Lv J."/>
            <person name="Arendt D."/>
            <person name="Savage R."/>
            <person name="Osoegawa K."/>
            <person name="de Jong P."/>
            <person name="Grimwood J."/>
            <person name="Chapman J.A."/>
            <person name="Shapiro H."/>
            <person name="Aerts A."/>
            <person name="Otillar R.P."/>
            <person name="Terry A.Y."/>
            <person name="Boore J.L."/>
            <person name="Grigoriev I.V."/>
            <person name="Lindberg D.R."/>
            <person name="Seaver E.C."/>
            <person name="Weisblat D.A."/>
            <person name="Putnam N.H."/>
            <person name="Rokhsar D.S."/>
        </authorList>
    </citation>
    <scope>NUCLEOTIDE SEQUENCE</scope>
</reference>
<dbReference type="PANTHER" id="PTHR10672">
    <property type="entry name" value="ADDUCIN"/>
    <property type="match status" value="1"/>
</dbReference>
<comment type="similarity">
    <text evidence="1">Belongs to the aldolase class II family. Adducin subfamily.</text>
</comment>
<dbReference type="CTD" id="20209980"/>
<dbReference type="eggNOG" id="KOG3699">
    <property type="taxonomic scope" value="Eukaryota"/>
</dbReference>
<keyword evidence="6" id="KW-1185">Reference proteome</keyword>
<name>T1FMD1_HELRO</name>
<feature type="compositionally biased region" description="Low complexity" evidence="2">
    <location>
        <begin position="621"/>
        <end position="636"/>
    </location>
</feature>
<dbReference type="RefSeq" id="XP_009025434.1">
    <property type="nucleotide sequence ID" value="XM_009027186.1"/>
</dbReference>
<gene>
    <name evidence="5" type="primary">20209980</name>
    <name evidence="4" type="ORF">HELRODRAFT_185073</name>
</gene>
<feature type="compositionally biased region" description="Polar residues" evidence="2">
    <location>
        <begin position="561"/>
        <end position="573"/>
    </location>
</feature>
<dbReference type="PANTHER" id="PTHR10672:SF3">
    <property type="entry name" value="PROTEIN HU-LI TAI SHAO"/>
    <property type="match status" value="1"/>
</dbReference>
<feature type="compositionally biased region" description="Low complexity" evidence="2">
    <location>
        <begin position="646"/>
        <end position="657"/>
    </location>
</feature>
<reference evidence="5" key="3">
    <citation type="submission" date="2015-06" db="UniProtKB">
        <authorList>
            <consortium name="EnsemblMetazoa"/>
        </authorList>
    </citation>
    <scope>IDENTIFICATION</scope>
</reference>
<dbReference type="SMART" id="SM01007">
    <property type="entry name" value="Aldolase_II"/>
    <property type="match status" value="1"/>
</dbReference>
<dbReference type="GO" id="GO:0005886">
    <property type="term" value="C:plasma membrane"/>
    <property type="evidence" value="ECO:0000318"/>
    <property type="project" value="GO_Central"/>
</dbReference>
<feature type="region of interest" description="Disordered" evidence="2">
    <location>
        <begin position="621"/>
        <end position="703"/>
    </location>
</feature>
<dbReference type="InterPro" id="IPR001303">
    <property type="entry name" value="Aldolase_II/adducin_N"/>
</dbReference>
<dbReference type="FunCoup" id="T1FMD1">
    <property type="interactions" value="459"/>
</dbReference>
<reference evidence="6" key="1">
    <citation type="submission" date="2012-12" db="EMBL/GenBank/DDBJ databases">
        <authorList>
            <person name="Hellsten U."/>
            <person name="Grimwood J."/>
            <person name="Chapman J.A."/>
            <person name="Shapiro H."/>
            <person name="Aerts A."/>
            <person name="Otillar R.P."/>
            <person name="Terry A.Y."/>
            <person name="Boore J.L."/>
            <person name="Simakov O."/>
            <person name="Marletaz F."/>
            <person name="Cho S.-J."/>
            <person name="Edsinger-Gonzales E."/>
            <person name="Havlak P."/>
            <person name="Kuo D.-H."/>
            <person name="Larsson T."/>
            <person name="Lv J."/>
            <person name="Arendt D."/>
            <person name="Savage R."/>
            <person name="Osoegawa K."/>
            <person name="de Jong P."/>
            <person name="Lindberg D.R."/>
            <person name="Seaver E.C."/>
            <person name="Weisblat D.A."/>
            <person name="Putnam N.H."/>
            <person name="Grigoriev I.V."/>
            <person name="Rokhsar D.S."/>
        </authorList>
    </citation>
    <scope>NUCLEOTIDE SEQUENCE</scope>
</reference>
<evidence type="ECO:0000313" key="6">
    <source>
        <dbReference type="Proteomes" id="UP000015101"/>
    </source>
</evidence>
<proteinExistence type="inferred from homology"/>
<dbReference type="EMBL" id="KB097495">
    <property type="protein sequence ID" value="ESN96222.1"/>
    <property type="molecule type" value="Genomic_DNA"/>
</dbReference>
<dbReference type="GeneID" id="20209980"/>
<dbReference type="InterPro" id="IPR051017">
    <property type="entry name" value="Aldolase-II_Adducin_sf"/>
</dbReference>
<dbReference type="KEGG" id="hro:HELRODRAFT_185073"/>
<dbReference type="InParanoid" id="T1FMD1"/>
<evidence type="ECO:0000313" key="4">
    <source>
        <dbReference type="EMBL" id="ESN96222.1"/>
    </source>
</evidence>
<dbReference type="OMA" id="EIQVCAV"/>
<dbReference type="Pfam" id="PF00596">
    <property type="entry name" value="Aldolase_II"/>
    <property type="match status" value="1"/>
</dbReference>
<dbReference type="AlphaFoldDB" id="T1FMD1"/>
<dbReference type="EnsemblMetazoa" id="HelroT185073">
    <property type="protein sequence ID" value="HelroP185073"/>
    <property type="gene ID" value="HelroG185073"/>
</dbReference>
<evidence type="ECO:0000256" key="1">
    <source>
        <dbReference type="ARBA" id="ARBA00006274"/>
    </source>
</evidence>
<dbReference type="InterPro" id="IPR036409">
    <property type="entry name" value="Aldolase_II/adducin_N_sf"/>
</dbReference>
<accession>T1FMD1</accession>
<dbReference type="OrthoDB" id="3238794at2759"/>
<feature type="domain" description="Class II aldolase/adducin N-terminal" evidence="3">
    <location>
        <begin position="128"/>
        <end position="303"/>
    </location>
</feature>
<dbReference type="GO" id="GO:0051015">
    <property type="term" value="F:actin filament binding"/>
    <property type="evidence" value="ECO:0000318"/>
    <property type="project" value="GO_Central"/>
</dbReference>
<evidence type="ECO:0000259" key="3">
    <source>
        <dbReference type="SMART" id="SM01007"/>
    </source>
</evidence>
<protein>
    <recommendedName>
        <fullName evidence="3">Class II aldolase/adducin N-terminal domain-containing protein</fullName>
    </recommendedName>
</protein>
<dbReference type="Proteomes" id="UP000015101">
    <property type="component" value="Unassembled WGS sequence"/>
</dbReference>
<evidence type="ECO:0000256" key="2">
    <source>
        <dbReference type="SAM" id="MobiDB-lite"/>
    </source>
</evidence>
<dbReference type="STRING" id="6412.T1FMD1"/>